<keyword evidence="3" id="KW-1185">Reference proteome</keyword>
<dbReference type="EMBL" id="JRES01000996">
    <property type="protein sequence ID" value="KNC26326.1"/>
    <property type="molecule type" value="Genomic_DNA"/>
</dbReference>
<organism evidence="2 3">
    <name type="scientific">Lucilia cuprina</name>
    <name type="common">Green bottle fly</name>
    <name type="synonym">Australian sheep blowfly</name>
    <dbReference type="NCBI Taxonomy" id="7375"/>
    <lineage>
        <taxon>Eukaryota</taxon>
        <taxon>Metazoa</taxon>
        <taxon>Ecdysozoa</taxon>
        <taxon>Arthropoda</taxon>
        <taxon>Hexapoda</taxon>
        <taxon>Insecta</taxon>
        <taxon>Pterygota</taxon>
        <taxon>Neoptera</taxon>
        <taxon>Endopterygota</taxon>
        <taxon>Diptera</taxon>
        <taxon>Brachycera</taxon>
        <taxon>Muscomorpha</taxon>
        <taxon>Oestroidea</taxon>
        <taxon>Calliphoridae</taxon>
        <taxon>Luciliinae</taxon>
        <taxon>Lucilia</taxon>
    </lineage>
</organism>
<evidence type="ECO:0000256" key="1">
    <source>
        <dbReference type="SAM" id="SignalP"/>
    </source>
</evidence>
<accession>A0A0L0C230</accession>
<comment type="caution">
    <text evidence="2">The sequence shown here is derived from an EMBL/GenBank/DDBJ whole genome shotgun (WGS) entry which is preliminary data.</text>
</comment>
<proteinExistence type="predicted"/>
<dbReference type="Proteomes" id="UP000037069">
    <property type="component" value="Unassembled WGS sequence"/>
</dbReference>
<evidence type="ECO:0000313" key="2">
    <source>
        <dbReference type="EMBL" id="KNC26326.1"/>
    </source>
</evidence>
<dbReference type="OMA" id="AVEQHQY"/>
<protein>
    <submittedName>
        <fullName evidence="2">Uncharacterized protein</fullName>
    </submittedName>
</protein>
<evidence type="ECO:0000313" key="3">
    <source>
        <dbReference type="Proteomes" id="UP000037069"/>
    </source>
</evidence>
<sequence length="242" mass="25836">MKFAIVALALLGVVAADVSHLNNMYLPPVLAGLAPKQHVSYAQEAQEIPQAPVQEVVDNSVVEAAPAPQVHAAVAHHVQAAAAVAHKVHAHVQQAVAATVEADAPAAPGSEVYQSTHQQAEYYTQLSQQQEQEQQQVQEPEQQYYTGLVHHEGQEAFEQHAEVAAPQQAAVEQHQYHHVEHHAEPQQSAVHVEHHVAVSAPVAQEVQADYAGEQFASVSVGSSASSSSGIDTQYAANGGYVY</sequence>
<dbReference type="AlphaFoldDB" id="A0A0L0C230"/>
<feature type="signal peptide" evidence="1">
    <location>
        <begin position="1"/>
        <end position="16"/>
    </location>
</feature>
<keyword evidence="1" id="KW-0732">Signal</keyword>
<gene>
    <name evidence="2" type="ORF">FF38_00855</name>
</gene>
<name>A0A0L0C230_LUCCU</name>
<dbReference type="OrthoDB" id="8069533at2759"/>
<feature type="chain" id="PRO_5005535425" evidence="1">
    <location>
        <begin position="17"/>
        <end position="242"/>
    </location>
</feature>
<reference evidence="2 3" key="1">
    <citation type="journal article" date="2015" name="Nat. Commun.">
        <title>Lucilia cuprina genome unlocks parasitic fly biology to underpin future interventions.</title>
        <authorList>
            <person name="Anstead C.A."/>
            <person name="Korhonen P.K."/>
            <person name="Young N.D."/>
            <person name="Hall R.S."/>
            <person name="Jex A.R."/>
            <person name="Murali S.C."/>
            <person name="Hughes D.S."/>
            <person name="Lee S.F."/>
            <person name="Perry T."/>
            <person name="Stroehlein A.J."/>
            <person name="Ansell B.R."/>
            <person name="Breugelmans B."/>
            <person name="Hofmann A."/>
            <person name="Qu J."/>
            <person name="Dugan S."/>
            <person name="Lee S.L."/>
            <person name="Chao H."/>
            <person name="Dinh H."/>
            <person name="Han Y."/>
            <person name="Doddapaneni H.V."/>
            <person name="Worley K.C."/>
            <person name="Muzny D.M."/>
            <person name="Ioannidis P."/>
            <person name="Waterhouse R.M."/>
            <person name="Zdobnov E.M."/>
            <person name="James P.J."/>
            <person name="Bagnall N.H."/>
            <person name="Kotze A.C."/>
            <person name="Gibbs R.A."/>
            <person name="Richards S."/>
            <person name="Batterham P."/>
            <person name="Gasser R.B."/>
        </authorList>
    </citation>
    <scope>NUCLEOTIDE SEQUENCE [LARGE SCALE GENOMIC DNA]</scope>
    <source>
        <strain evidence="2 3">LS</strain>
        <tissue evidence="2">Full body</tissue>
    </source>
</reference>